<dbReference type="eggNOG" id="COG4102">
    <property type="taxonomic scope" value="Bacteria"/>
</dbReference>
<dbReference type="EMBL" id="CP001998">
    <property type="protein sequence ID" value="ADE53962.1"/>
    <property type="molecule type" value="Genomic_DNA"/>
</dbReference>
<dbReference type="InterPro" id="IPR017850">
    <property type="entry name" value="Alkaline_phosphatase_core_sf"/>
</dbReference>
<sequence>MNQSMHGMSRREAIQRGLILAAGASLGPVTGLTKPQESSFSIKPRAKSVIQIWLWGGPSHLDTFDPKPEAGADYHGPYSGYVETSVSGMRINEALPELAKEAQKYSLIRGMTHGVNGHETASYLVQTGHQPGRYVHPTFGAVVGLMKGERAGYQGIVPPYVVLTQPQGRFSEAGCMGSRYKPFATGGDPNKTVFTVEGIVAQGISDQRQWDRWKLIDALDTFGRIADRNPNLEKYDAAQSEAFDLMTGDAKKLFDLGLEPERLREDYGRTTFGQECLMARRLVENGVPYVTVNHRGWDTHKNHFQSMQRMLPELDKALATLLRDLDSRGLLESTIVWVGGEFGRTPRVQNDPPWNGGRGHFGRCFTSLVAGGGFAGGQVVGATDARGEEITDRPVYPVDLLGSMYALMGIDTAAELPNPHGAVIPVLPGADVEGVQRAGLLKEILPSV</sequence>
<dbReference type="Pfam" id="PF07394">
    <property type="entry name" value="DUF1501"/>
    <property type="match status" value="1"/>
</dbReference>
<dbReference type="Proteomes" id="UP000000925">
    <property type="component" value="Chromosome"/>
</dbReference>
<dbReference type="HOGENOM" id="CLU_035908_0_0_0"/>
<dbReference type="KEGG" id="caa:Caka_0940"/>
<dbReference type="OrthoDB" id="238140at2"/>
<evidence type="ECO:0000313" key="1">
    <source>
        <dbReference type="EMBL" id="ADE53962.1"/>
    </source>
</evidence>
<dbReference type="InterPro" id="IPR010869">
    <property type="entry name" value="DUF1501"/>
</dbReference>
<reference evidence="1 2" key="1">
    <citation type="journal article" date="2010" name="Stand. Genomic Sci.">
        <title>Complete genome sequence of Coraliomargarita akajimensis type strain (04OKA010-24).</title>
        <authorList>
            <person name="Mavromatis K."/>
            <person name="Abt B."/>
            <person name="Brambilla E."/>
            <person name="Lapidus A."/>
            <person name="Copeland A."/>
            <person name="Deshpande S."/>
            <person name="Nolan M."/>
            <person name="Lucas S."/>
            <person name="Tice H."/>
            <person name="Cheng J.F."/>
            <person name="Han C."/>
            <person name="Detter J.C."/>
            <person name="Woyke T."/>
            <person name="Goodwin L."/>
            <person name="Pitluck S."/>
            <person name="Held B."/>
            <person name="Brettin T."/>
            <person name="Tapia R."/>
            <person name="Ivanova N."/>
            <person name="Mikhailova N."/>
            <person name="Pati A."/>
            <person name="Liolios K."/>
            <person name="Chen A."/>
            <person name="Palaniappan K."/>
            <person name="Land M."/>
            <person name="Hauser L."/>
            <person name="Chang Y.J."/>
            <person name="Jeffries C.D."/>
            <person name="Rohde M."/>
            <person name="Goker M."/>
            <person name="Bristow J."/>
            <person name="Eisen J.A."/>
            <person name="Markowitz V."/>
            <person name="Hugenholtz P."/>
            <person name="Klenk H.P."/>
            <person name="Kyrpides N.C."/>
        </authorList>
    </citation>
    <scope>NUCLEOTIDE SEQUENCE [LARGE SCALE GENOMIC DNA]</scope>
    <source>
        <strain evidence="2">DSM 45221 / IAM 15411 / JCM 23193 / KCTC 12865</strain>
    </source>
</reference>
<name>D5EQW9_CORAD</name>
<dbReference type="AlphaFoldDB" id="D5EQW9"/>
<organism evidence="1 2">
    <name type="scientific">Coraliomargarita akajimensis (strain DSM 45221 / IAM 15411 / JCM 23193 / KCTC 12865 / 04OKA010-24)</name>
    <dbReference type="NCBI Taxonomy" id="583355"/>
    <lineage>
        <taxon>Bacteria</taxon>
        <taxon>Pseudomonadati</taxon>
        <taxon>Verrucomicrobiota</taxon>
        <taxon>Opitutia</taxon>
        <taxon>Puniceicoccales</taxon>
        <taxon>Coraliomargaritaceae</taxon>
        <taxon>Coraliomargarita</taxon>
    </lineage>
</organism>
<dbReference type="SUPFAM" id="SSF53649">
    <property type="entry name" value="Alkaline phosphatase-like"/>
    <property type="match status" value="1"/>
</dbReference>
<gene>
    <name evidence="1" type="ordered locus">Caka_0940</name>
</gene>
<accession>D5EQW9</accession>
<evidence type="ECO:0000313" key="2">
    <source>
        <dbReference type="Proteomes" id="UP000000925"/>
    </source>
</evidence>
<proteinExistence type="predicted"/>
<dbReference type="PANTHER" id="PTHR43737:SF1">
    <property type="entry name" value="DUF1501 DOMAIN-CONTAINING PROTEIN"/>
    <property type="match status" value="1"/>
</dbReference>
<dbReference type="PANTHER" id="PTHR43737">
    <property type="entry name" value="BLL7424 PROTEIN"/>
    <property type="match status" value="1"/>
</dbReference>
<dbReference type="STRING" id="583355.Caka_0940"/>
<protein>
    <recommendedName>
        <fullName evidence="3">DUF1501 domain-containing protein</fullName>
    </recommendedName>
</protein>
<evidence type="ECO:0008006" key="3">
    <source>
        <dbReference type="Google" id="ProtNLM"/>
    </source>
</evidence>
<dbReference type="Gene3D" id="3.40.720.10">
    <property type="entry name" value="Alkaline Phosphatase, subunit A"/>
    <property type="match status" value="1"/>
</dbReference>
<keyword evidence="2" id="KW-1185">Reference proteome</keyword>